<proteinExistence type="predicted"/>
<gene>
    <name evidence="1" type="ORF">DARMORV10_C04P28310.1</name>
</gene>
<protein>
    <submittedName>
        <fullName evidence="1">(rape) hypothetical protein</fullName>
    </submittedName>
</protein>
<reference evidence="1" key="1">
    <citation type="submission" date="2021-01" db="EMBL/GenBank/DDBJ databases">
        <authorList>
            <consortium name="Genoscope - CEA"/>
            <person name="William W."/>
        </authorList>
    </citation>
    <scope>NUCLEOTIDE SEQUENCE</scope>
</reference>
<accession>A0A816JGH5</accession>
<dbReference type="AlphaFoldDB" id="A0A816JGH5"/>
<organism evidence="1">
    <name type="scientific">Brassica napus</name>
    <name type="common">Rape</name>
    <dbReference type="NCBI Taxonomy" id="3708"/>
    <lineage>
        <taxon>Eukaryota</taxon>
        <taxon>Viridiplantae</taxon>
        <taxon>Streptophyta</taxon>
        <taxon>Embryophyta</taxon>
        <taxon>Tracheophyta</taxon>
        <taxon>Spermatophyta</taxon>
        <taxon>Magnoliopsida</taxon>
        <taxon>eudicotyledons</taxon>
        <taxon>Gunneridae</taxon>
        <taxon>Pentapetalae</taxon>
        <taxon>rosids</taxon>
        <taxon>malvids</taxon>
        <taxon>Brassicales</taxon>
        <taxon>Brassicaceae</taxon>
        <taxon>Brassiceae</taxon>
        <taxon>Brassica</taxon>
    </lineage>
</organism>
<evidence type="ECO:0000313" key="1">
    <source>
        <dbReference type="EMBL" id="CAF1839399.1"/>
    </source>
</evidence>
<dbReference type="EMBL" id="HG994368">
    <property type="protein sequence ID" value="CAF1839399.1"/>
    <property type="molecule type" value="Genomic_DNA"/>
</dbReference>
<sequence>MSFFLEPKLFTAEIMVKKLGTPFQLLQIGTEEERDEKPSQKIKRGKNKLCSQRRLKSMDTETLDSCDAQFC</sequence>
<dbReference type="Proteomes" id="UP001295469">
    <property type="component" value="Chromosome C04"/>
</dbReference>
<name>A0A816JGH5_BRANA</name>